<dbReference type="AlphaFoldDB" id="A0AAV0ATS1"/>
<feature type="compositionally biased region" description="Basic and acidic residues" evidence="9">
    <location>
        <begin position="190"/>
        <end position="200"/>
    </location>
</feature>
<feature type="region of interest" description="Disordered" evidence="9">
    <location>
        <begin position="179"/>
        <end position="209"/>
    </location>
</feature>
<reference evidence="11" key="1">
    <citation type="submission" date="2022-06" db="EMBL/GenBank/DDBJ databases">
        <authorList>
            <consortium name="SYNGENTA / RWTH Aachen University"/>
        </authorList>
    </citation>
    <scope>NUCLEOTIDE SEQUENCE</scope>
</reference>
<name>A0AAV0ATS1_PHAPC</name>
<dbReference type="PANTHER" id="PTHR24419:SF18">
    <property type="entry name" value="SERINE_THREONINE-PROTEIN KINASE HASPIN"/>
    <property type="match status" value="1"/>
</dbReference>
<dbReference type="GO" id="GO:0005524">
    <property type="term" value="F:ATP binding"/>
    <property type="evidence" value="ECO:0007669"/>
    <property type="project" value="UniProtKB-KW"/>
</dbReference>
<dbReference type="Proteomes" id="UP001153365">
    <property type="component" value="Unassembled WGS sequence"/>
</dbReference>
<dbReference type="InterPro" id="IPR011009">
    <property type="entry name" value="Kinase-like_dom_sf"/>
</dbReference>
<evidence type="ECO:0000256" key="9">
    <source>
        <dbReference type="SAM" id="MobiDB-lite"/>
    </source>
</evidence>
<keyword evidence="12" id="KW-1185">Reference proteome</keyword>
<comment type="catalytic activity">
    <reaction evidence="8">
        <text>L-seryl-[protein] + ATP = O-phospho-L-seryl-[protein] + ADP + H(+)</text>
        <dbReference type="Rhea" id="RHEA:17989"/>
        <dbReference type="Rhea" id="RHEA-COMP:9863"/>
        <dbReference type="Rhea" id="RHEA-COMP:11604"/>
        <dbReference type="ChEBI" id="CHEBI:15378"/>
        <dbReference type="ChEBI" id="CHEBI:29999"/>
        <dbReference type="ChEBI" id="CHEBI:30616"/>
        <dbReference type="ChEBI" id="CHEBI:83421"/>
        <dbReference type="ChEBI" id="CHEBI:456216"/>
        <dbReference type="EC" id="2.7.11.1"/>
    </reaction>
</comment>
<sequence>MLLNAENSPIARRVRGRMSLVTSSARRRRIQQRPINETTQPVKPLANSPLATLSAPHITPIKTFNSQKNIKAGRLAVASPLCRRQPVLSPYITIPPNRGIESLLKTCNQDSVLDFSTSIKNLCSKFRPETGLIGNWIKVGEASYSEVYCWSSPKVSRNSSVKMNEQIVMKVIPIRRPGRQAKHISTTTIDHSDDSRKSDPNESPAETDWADAEKEVKLTKLLGSSSSIEGFIDFRGCLVVSGAYPKVLLKEWDKYKRRFPQQSYNPRPSKFHIKQLYCCILLRNSGTDLESFEVLDWQQAASIFSQVINTLSQGERKYRFEHRDLHWGNILVEPVESSKLNHNQTVSSSKRAEKHIEGIAKLLFETKLDSPLNPLDPSSSGVSVSIIDYGLSRANLPSSLNISKKGRDAQKAEQVVWTKPDSDIFGGSSTNSDYQFMCYDLMNISMKNKPWSEFNPTTNFIWLHYVVKKLIEEKGLSAPPSLTKSQNNDRPICSQAQQNLSERVTREKSTIESKCYKLLVESEKALGSLIQIKVPSLASSKPTTRSNLGRKIDSRGFLDEFCGIDGSDELSASMFLNWWNLQQNETFQN</sequence>
<evidence type="ECO:0000256" key="1">
    <source>
        <dbReference type="ARBA" id="ARBA00012513"/>
    </source>
</evidence>
<dbReference type="EC" id="2.7.11.1" evidence="1"/>
<keyword evidence="4" id="KW-0547">Nucleotide-binding</keyword>
<feature type="domain" description="Serine/threonine-protein kinase haspin C-terminal" evidence="10">
    <location>
        <begin position="422"/>
        <end position="520"/>
    </location>
</feature>
<evidence type="ECO:0000256" key="2">
    <source>
        <dbReference type="ARBA" id="ARBA00022527"/>
    </source>
</evidence>
<keyword evidence="2" id="KW-0723">Serine/threonine-protein kinase</keyword>
<evidence type="ECO:0000256" key="8">
    <source>
        <dbReference type="ARBA" id="ARBA00048679"/>
    </source>
</evidence>
<dbReference type="GO" id="GO:0035556">
    <property type="term" value="P:intracellular signal transduction"/>
    <property type="evidence" value="ECO:0007669"/>
    <property type="project" value="TreeGrafter"/>
</dbReference>
<comment type="caution">
    <text evidence="11">The sequence shown here is derived from an EMBL/GenBank/DDBJ whole genome shotgun (WGS) entry which is preliminary data.</text>
</comment>
<accession>A0AAV0ATS1</accession>
<evidence type="ECO:0000313" key="12">
    <source>
        <dbReference type="Proteomes" id="UP001153365"/>
    </source>
</evidence>
<dbReference type="GO" id="GO:0000278">
    <property type="term" value="P:mitotic cell cycle"/>
    <property type="evidence" value="ECO:0007669"/>
    <property type="project" value="TreeGrafter"/>
</dbReference>
<keyword evidence="6" id="KW-0067">ATP-binding</keyword>
<dbReference type="GO" id="GO:0072354">
    <property type="term" value="F:histone H3T3 kinase activity"/>
    <property type="evidence" value="ECO:0007669"/>
    <property type="project" value="TreeGrafter"/>
</dbReference>
<organism evidence="11 12">
    <name type="scientific">Phakopsora pachyrhizi</name>
    <name type="common">Asian soybean rust disease fungus</name>
    <dbReference type="NCBI Taxonomy" id="170000"/>
    <lineage>
        <taxon>Eukaryota</taxon>
        <taxon>Fungi</taxon>
        <taxon>Dikarya</taxon>
        <taxon>Basidiomycota</taxon>
        <taxon>Pucciniomycotina</taxon>
        <taxon>Pucciniomycetes</taxon>
        <taxon>Pucciniales</taxon>
        <taxon>Phakopsoraceae</taxon>
        <taxon>Phakopsora</taxon>
    </lineage>
</organism>
<dbReference type="PANTHER" id="PTHR24419">
    <property type="entry name" value="INTERLEUKIN-1 RECEPTOR-ASSOCIATED KINASE"/>
    <property type="match status" value="1"/>
</dbReference>
<dbReference type="SUPFAM" id="SSF56112">
    <property type="entry name" value="Protein kinase-like (PK-like)"/>
    <property type="match status" value="1"/>
</dbReference>
<evidence type="ECO:0000256" key="3">
    <source>
        <dbReference type="ARBA" id="ARBA00022679"/>
    </source>
</evidence>
<dbReference type="GO" id="GO:0005737">
    <property type="term" value="C:cytoplasm"/>
    <property type="evidence" value="ECO:0007669"/>
    <property type="project" value="TreeGrafter"/>
</dbReference>
<gene>
    <name evidence="11" type="ORF">PPACK8108_LOCUS7023</name>
</gene>
<dbReference type="Pfam" id="PF12330">
    <property type="entry name" value="Haspin_kinase"/>
    <property type="match status" value="1"/>
</dbReference>
<evidence type="ECO:0000259" key="10">
    <source>
        <dbReference type="SMART" id="SM01331"/>
    </source>
</evidence>
<keyword evidence="3" id="KW-0808">Transferase</keyword>
<evidence type="ECO:0000256" key="7">
    <source>
        <dbReference type="ARBA" id="ARBA00047899"/>
    </source>
</evidence>
<keyword evidence="5" id="KW-0418">Kinase</keyword>
<dbReference type="SMART" id="SM01331">
    <property type="entry name" value="DUF3635"/>
    <property type="match status" value="1"/>
</dbReference>
<proteinExistence type="predicted"/>
<dbReference type="EMBL" id="CALTRL010001368">
    <property type="protein sequence ID" value="CAH7672212.1"/>
    <property type="molecule type" value="Genomic_DNA"/>
</dbReference>
<evidence type="ECO:0000313" key="11">
    <source>
        <dbReference type="EMBL" id="CAH7672212.1"/>
    </source>
</evidence>
<dbReference type="Gene3D" id="3.30.200.20">
    <property type="entry name" value="Phosphorylase Kinase, domain 1"/>
    <property type="match status" value="1"/>
</dbReference>
<dbReference type="GO" id="GO:0005634">
    <property type="term" value="C:nucleus"/>
    <property type="evidence" value="ECO:0007669"/>
    <property type="project" value="TreeGrafter"/>
</dbReference>
<protein>
    <recommendedName>
        <fullName evidence="1">non-specific serine/threonine protein kinase</fullName>
        <ecNumber evidence="1">2.7.11.1</ecNumber>
    </recommendedName>
</protein>
<evidence type="ECO:0000256" key="4">
    <source>
        <dbReference type="ARBA" id="ARBA00022741"/>
    </source>
</evidence>
<dbReference type="Gene3D" id="1.10.510.10">
    <property type="entry name" value="Transferase(Phosphotransferase) domain 1"/>
    <property type="match status" value="1"/>
</dbReference>
<evidence type="ECO:0000256" key="5">
    <source>
        <dbReference type="ARBA" id="ARBA00022777"/>
    </source>
</evidence>
<evidence type="ECO:0000256" key="6">
    <source>
        <dbReference type="ARBA" id="ARBA00022840"/>
    </source>
</evidence>
<dbReference type="InterPro" id="IPR024604">
    <property type="entry name" value="GSG2_C"/>
</dbReference>
<comment type="catalytic activity">
    <reaction evidence="7">
        <text>L-threonyl-[protein] + ATP = O-phospho-L-threonyl-[protein] + ADP + H(+)</text>
        <dbReference type="Rhea" id="RHEA:46608"/>
        <dbReference type="Rhea" id="RHEA-COMP:11060"/>
        <dbReference type="Rhea" id="RHEA-COMP:11605"/>
        <dbReference type="ChEBI" id="CHEBI:15378"/>
        <dbReference type="ChEBI" id="CHEBI:30013"/>
        <dbReference type="ChEBI" id="CHEBI:30616"/>
        <dbReference type="ChEBI" id="CHEBI:61977"/>
        <dbReference type="ChEBI" id="CHEBI:456216"/>
        <dbReference type="EC" id="2.7.11.1"/>
    </reaction>
</comment>
<feature type="region of interest" description="Disordered" evidence="9">
    <location>
        <begin position="16"/>
        <end position="47"/>
    </location>
</feature>